<evidence type="ECO:0000313" key="3">
    <source>
        <dbReference type="Proteomes" id="UP000541154"/>
    </source>
</evidence>
<accession>A0A8H6EBV1</accession>
<gene>
    <name evidence="1" type="ORF">BDV23DRAFT_180475</name>
    <name evidence="2" type="ORF">ETB97_006905</name>
</gene>
<sequence length="176" mass="20467">MHGCVRALTQYIHNAENQDKKTFFKEHTHILTNPVAQTRFVFGRGSIKESLPSPQCEEDQSRYNETLLPDSLLSTLKPTFLIRYPALAFHRKTHVSEHYDAALEPQLYEFYERDFNATDNSVETETMFPLVLDADDIMTKPAVVARFCDILCLDTTQLRYQWDTDKETRRPGIMAF</sequence>
<dbReference type="PANTHER" id="PTHR48312:SF1">
    <property type="entry name" value="SULFOTRANSFERASE"/>
    <property type="match status" value="1"/>
</dbReference>
<dbReference type="AlphaFoldDB" id="A0A5N7CHP6"/>
<dbReference type="OrthoDB" id="3650366at2759"/>
<evidence type="ECO:0000313" key="2">
    <source>
        <dbReference type="EMBL" id="KAF5867059.1"/>
    </source>
</evidence>
<name>A0A5N7CHP6_PETAA</name>
<proteinExistence type="predicted"/>
<dbReference type="PANTHER" id="PTHR48312">
    <property type="match status" value="1"/>
</dbReference>
<dbReference type="EMBL" id="SPNV01000003">
    <property type="protein sequence ID" value="KAF5867059.1"/>
    <property type="molecule type" value="Genomic_DNA"/>
</dbReference>
<dbReference type="EMBL" id="ML735228">
    <property type="protein sequence ID" value="KAE8393710.1"/>
    <property type="molecule type" value="Genomic_DNA"/>
</dbReference>
<dbReference type="Proteomes" id="UP000326877">
    <property type="component" value="Unassembled WGS sequence"/>
</dbReference>
<evidence type="ECO:0000313" key="1">
    <source>
        <dbReference type="EMBL" id="KAE8393710.1"/>
    </source>
</evidence>
<accession>A0A5N7CHP6</accession>
<protein>
    <submittedName>
        <fullName evidence="1">Uncharacterized protein</fullName>
    </submittedName>
</protein>
<reference evidence="1" key="2">
    <citation type="submission" date="2019-04" db="EMBL/GenBank/DDBJ databases">
        <title>Friends and foes A comparative genomics studyof 23 Aspergillus species from section Flavi.</title>
        <authorList>
            <consortium name="DOE Joint Genome Institute"/>
            <person name="Kjaerbolling I."/>
            <person name="Vesth T."/>
            <person name="Frisvad J.C."/>
            <person name="Nybo J.L."/>
            <person name="Theobald S."/>
            <person name="Kildgaard S."/>
            <person name="Isbrandt T."/>
            <person name="Kuo A."/>
            <person name="Sato A."/>
            <person name="Lyhne E.K."/>
            <person name="Kogle M.E."/>
            <person name="Wiebenga A."/>
            <person name="Kun R.S."/>
            <person name="Lubbers R.J."/>
            <person name="Makela M.R."/>
            <person name="Barry K."/>
            <person name="Chovatia M."/>
            <person name="Clum A."/>
            <person name="Daum C."/>
            <person name="Haridas S."/>
            <person name="He G."/>
            <person name="LaButti K."/>
            <person name="Lipzen A."/>
            <person name="Mondo S."/>
            <person name="Riley R."/>
            <person name="Salamov A."/>
            <person name="Simmons B.A."/>
            <person name="Magnuson J.K."/>
            <person name="Henrissat B."/>
            <person name="Mortensen U.H."/>
            <person name="Larsen T.O."/>
            <person name="Devries R.P."/>
            <person name="Grigoriev I.V."/>
            <person name="Machida M."/>
            <person name="Baker S.E."/>
            <person name="Andersen M.R."/>
        </authorList>
    </citation>
    <scope>NUCLEOTIDE SEQUENCE [LARGE SCALE GENOMIC DNA]</scope>
    <source>
        <strain evidence="1">IBT 14317</strain>
    </source>
</reference>
<accession>A0A5N6FBB2</accession>
<organism evidence="1">
    <name type="scientific">Petromyces alliaceus</name>
    <name type="common">Aspergillus alliaceus</name>
    <dbReference type="NCBI Taxonomy" id="209559"/>
    <lineage>
        <taxon>Eukaryota</taxon>
        <taxon>Fungi</taxon>
        <taxon>Dikarya</taxon>
        <taxon>Ascomycota</taxon>
        <taxon>Pezizomycotina</taxon>
        <taxon>Eurotiomycetes</taxon>
        <taxon>Eurotiomycetidae</taxon>
        <taxon>Eurotiales</taxon>
        <taxon>Aspergillaceae</taxon>
        <taxon>Aspergillus</taxon>
        <taxon>Aspergillus subgen. Circumdati</taxon>
    </lineage>
</organism>
<dbReference type="Proteomes" id="UP000541154">
    <property type="component" value="Unassembled WGS sequence"/>
</dbReference>
<keyword evidence="3" id="KW-1185">Reference proteome</keyword>
<reference evidence="2 3" key="1">
    <citation type="submission" date="2019-04" db="EMBL/GenBank/DDBJ databases">
        <title>Aspergillus burnettii sp. nov., novel species from soil in southeast Queensland.</title>
        <authorList>
            <person name="Gilchrist C.L.M."/>
            <person name="Pitt J.I."/>
            <person name="Lange L."/>
            <person name="Lacey H.J."/>
            <person name="Vuong D."/>
            <person name="Midgley D.J."/>
            <person name="Greenfield P."/>
            <person name="Bradbury M."/>
            <person name="Lacey E."/>
            <person name="Busk P.K."/>
            <person name="Pilgaard B."/>
            <person name="Chooi Y.H."/>
            <person name="Piggott A.M."/>
        </authorList>
    </citation>
    <scope>NUCLEOTIDE SEQUENCE [LARGE SCALE GENOMIC DNA]</scope>
    <source>
        <strain evidence="2 3">FRR 5400</strain>
    </source>
</reference>